<dbReference type="Pfam" id="PF00501">
    <property type="entry name" value="AMP-binding"/>
    <property type="match status" value="1"/>
</dbReference>
<dbReference type="InterPro" id="IPR052987">
    <property type="entry name" value="Chloroplast_AMP-bd_Enzymes"/>
</dbReference>
<dbReference type="PANTHER" id="PTHR43813:SF1">
    <property type="entry name" value="ACYL-ACTIVATING ENZYME 16, CHLOROPLASTIC-RELATED"/>
    <property type="match status" value="1"/>
</dbReference>
<organism evidence="3">
    <name type="scientific">Chlorella variabilis</name>
    <name type="common">Green alga</name>
    <dbReference type="NCBI Taxonomy" id="554065"/>
    <lineage>
        <taxon>Eukaryota</taxon>
        <taxon>Viridiplantae</taxon>
        <taxon>Chlorophyta</taxon>
        <taxon>core chlorophytes</taxon>
        <taxon>Trebouxiophyceae</taxon>
        <taxon>Chlorellales</taxon>
        <taxon>Chlorellaceae</taxon>
        <taxon>Chlorella clade</taxon>
        <taxon>Chlorella</taxon>
    </lineage>
</organism>
<dbReference type="AlphaFoldDB" id="E1ZUE2"/>
<dbReference type="SUPFAM" id="SSF56801">
    <property type="entry name" value="Acetyl-CoA synthetase-like"/>
    <property type="match status" value="1"/>
</dbReference>
<dbReference type="STRING" id="554065.E1ZUE2"/>
<gene>
    <name evidence="2" type="ORF">CHLNCDRAFT_55752</name>
</gene>
<dbReference type="KEGG" id="cvr:CHLNCDRAFT_55752"/>
<dbReference type="InterPro" id="IPR042099">
    <property type="entry name" value="ANL_N_sf"/>
</dbReference>
<sequence>MLQCLCACACSWDDLAAQYGEALAVMDPHRSPVVQYSFAQLADAIAQFASGLQSLGLSKGDKVSLFSENSSRWLIADQAIMKCGAADAVRGTSSSLEELQYIMQHSESGGLVVQDAATLDKLLPALGSSKQACPMRFVVVLWGSPSAAAAAALGSHLLTFDAVMARGAGQ</sequence>
<dbReference type="GO" id="GO:0008922">
    <property type="term" value="F:long-chain fatty acid [acyl-carrier-protein] ligase activity"/>
    <property type="evidence" value="ECO:0007669"/>
    <property type="project" value="TreeGrafter"/>
</dbReference>
<proteinExistence type="predicted"/>
<dbReference type="OMA" id="CACACSW"/>
<protein>
    <recommendedName>
        <fullName evidence="1">AMP-dependent synthetase/ligase domain-containing protein</fullName>
    </recommendedName>
</protein>
<dbReference type="PANTHER" id="PTHR43813">
    <property type="entry name" value="ACYL-ACTIVATING ENZYME 16, CHLOROPLASTIC-RELATED"/>
    <property type="match status" value="1"/>
</dbReference>
<evidence type="ECO:0000313" key="2">
    <source>
        <dbReference type="EMBL" id="EFN50553.1"/>
    </source>
</evidence>
<dbReference type="RefSeq" id="XP_005842685.1">
    <property type="nucleotide sequence ID" value="XM_005842628.1"/>
</dbReference>
<evidence type="ECO:0000313" key="3">
    <source>
        <dbReference type="Proteomes" id="UP000008141"/>
    </source>
</evidence>
<dbReference type="EMBL" id="GL433977">
    <property type="protein sequence ID" value="EFN50553.1"/>
    <property type="molecule type" value="Genomic_DNA"/>
</dbReference>
<feature type="domain" description="AMP-dependent synthetase/ligase" evidence="1">
    <location>
        <begin position="16"/>
        <end position="129"/>
    </location>
</feature>
<name>E1ZUE2_CHLVA</name>
<dbReference type="InterPro" id="IPR000873">
    <property type="entry name" value="AMP-dep_synth/lig_dom"/>
</dbReference>
<reference evidence="2 3" key="1">
    <citation type="journal article" date="2010" name="Plant Cell">
        <title>The Chlorella variabilis NC64A genome reveals adaptation to photosymbiosis, coevolution with viruses, and cryptic sex.</title>
        <authorList>
            <person name="Blanc G."/>
            <person name="Duncan G."/>
            <person name="Agarkova I."/>
            <person name="Borodovsky M."/>
            <person name="Gurnon J."/>
            <person name="Kuo A."/>
            <person name="Lindquist E."/>
            <person name="Lucas S."/>
            <person name="Pangilinan J."/>
            <person name="Polle J."/>
            <person name="Salamov A."/>
            <person name="Terry A."/>
            <person name="Yamada T."/>
            <person name="Dunigan D.D."/>
            <person name="Grigoriev I.V."/>
            <person name="Claverie J.M."/>
            <person name="Van Etten J.L."/>
        </authorList>
    </citation>
    <scope>NUCLEOTIDE SEQUENCE [LARGE SCALE GENOMIC DNA]</scope>
    <source>
        <strain evidence="2 3">NC64A</strain>
    </source>
</reference>
<dbReference type="Gene3D" id="3.40.50.12780">
    <property type="entry name" value="N-terminal domain of ligase-like"/>
    <property type="match status" value="1"/>
</dbReference>
<dbReference type="Proteomes" id="UP000008141">
    <property type="component" value="Unassembled WGS sequence"/>
</dbReference>
<accession>E1ZUE2</accession>
<dbReference type="GeneID" id="17349986"/>
<dbReference type="InParanoid" id="E1ZUE2"/>
<dbReference type="GO" id="GO:0009507">
    <property type="term" value="C:chloroplast"/>
    <property type="evidence" value="ECO:0007669"/>
    <property type="project" value="TreeGrafter"/>
</dbReference>
<dbReference type="eggNOG" id="KOG1256">
    <property type="taxonomic scope" value="Eukaryota"/>
</dbReference>
<dbReference type="GO" id="GO:0030497">
    <property type="term" value="P:fatty acid elongation"/>
    <property type="evidence" value="ECO:0007669"/>
    <property type="project" value="TreeGrafter"/>
</dbReference>
<dbReference type="OrthoDB" id="1700726at2759"/>
<feature type="non-terminal residue" evidence="2">
    <location>
        <position position="170"/>
    </location>
</feature>
<evidence type="ECO:0000259" key="1">
    <source>
        <dbReference type="Pfam" id="PF00501"/>
    </source>
</evidence>
<keyword evidence="3" id="KW-1185">Reference proteome</keyword>